<organism evidence="2">
    <name type="scientific">bioreactor metagenome</name>
    <dbReference type="NCBI Taxonomy" id="1076179"/>
    <lineage>
        <taxon>unclassified sequences</taxon>
        <taxon>metagenomes</taxon>
        <taxon>ecological metagenomes</taxon>
    </lineage>
</organism>
<dbReference type="EMBL" id="VSSQ01002607">
    <property type="protein sequence ID" value="MPM16412.1"/>
    <property type="molecule type" value="Genomic_DNA"/>
</dbReference>
<dbReference type="PROSITE" id="PS50887">
    <property type="entry name" value="GGDEF"/>
    <property type="match status" value="1"/>
</dbReference>
<evidence type="ECO:0000259" key="1">
    <source>
        <dbReference type="PROSITE" id="PS50887"/>
    </source>
</evidence>
<dbReference type="Pfam" id="PF13188">
    <property type="entry name" value="PAS_8"/>
    <property type="match status" value="1"/>
</dbReference>
<dbReference type="SUPFAM" id="SSF55073">
    <property type="entry name" value="Nucleotide cyclase"/>
    <property type="match status" value="1"/>
</dbReference>
<dbReference type="InterPro" id="IPR035965">
    <property type="entry name" value="PAS-like_dom_sf"/>
</dbReference>
<dbReference type="InterPro" id="IPR050469">
    <property type="entry name" value="Diguanylate_Cyclase"/>
</dbReference>
<evidence type="ECO:0000313" key="2">
    <source>
        <dbReference type="EMBL" id="MPM16412.1"/>
    </source>
</evidence>
<dbReference type="InterPro" id="IPR029787">
    <property type="entry name" value="Nucleotide_cyclase"/>
</dbReference>
<accession>A0A644XJP2</accession>
<dbReference type="Pfam" id="PF00990">
    <property type="entry name" value="GGDEF"/>
    <property type="match status" value="1"/>
</dbReference>
<dbReference type="Gene3D" id="3.30.450.20">
    <property type="entry name" value="PAS domain"/>
    <property type="match status" value="1"/>
</dbReference>
<feature type="domain" description="GGDEF" evidence="1">
    <location>
        <begin position="180"/>
        <end position="313"/>
    </location>
</feature>
<protein>
    <recommendedName>
        <fullName evidence="1">GGDEF domain-containing protein</fullName>
    </recommendedName>
</protein>
<dbReference type="InterPro" id="IPR000160">
    <property type="entry name" value="GGDEF_dom"/>
</dbReference>
<dbReference type="NCBIfam" id="TIGR00254">
    <property type="entry name" value="GGDEF"/>
    <property type="match status" value="1"/>
</dbReference>
<dbReference type="Gene3D" id="3.30.70.270">
    <property type="match status" value="1"/>
</dbReference>
<dbReference type="InterPro" id="IPR043128">
    <property type="entry name" value="Rev_trsase/Diguanyl_cyclase"/>
</dbReference>
<name>A0A644XJP2_9ZZZZ</name>
<sequence>MERKFNFLQKDTLFYSLFENSRIGQVILDDQCRLVFVNRQMYKFFDLKSDYVKGMTFGQIFHCSNFGVSCSECGKPGNGQCDLMHAMRIIRKGGIIDNNTIHFSFNREGRKKIKWFQLNGSFVSYYDRNYILLIFADITDLKQKEKRLKELLYLDFATRTTNKYGLVQSIKRRVRAGNNQRYSLCMIDFDNFKQLNDQYGHLFGDKVLKKFSDIAHRHIRKGDVLGRYGGEEFVFIFDGIDEKQSFQILKRIHVELTKYFSEIAKQPVTFSAGIVAVDSSSQTMSYKELLGQADSLLYEAKELGRSRAMGRQESGLFIE</sequence>
<dbReference type="PANTHER" id="PTHR45138">
    <property type="entry name" value="REGULATORY COMPONENTS OF SENSORY TRANSDUCTION SYSTEM"/>
    <property type="match status" value="1"/>
</dbReference>
<dbReference type="InterPro" id="IPR000014">
    <property type="entry name" value="PAS"/>
</dbReference>
<dbReference type="NCBIfam" id="TIGR00229">
    <property type="entry name" value="sensory_box"/>
    <property type="match status" value="1"/>
</dbReference>
<dbReference type="CDD" id="cd01949">
    <property type="entry name" value="GGDEF"/>
    <property type="match status" value="1"/>
</dbReference>
<dbReference type="AlphaFoldDB" id="A0A644XJP2"/>
<dbReference type="SUPFAM" id="SSF55785">
    <property type="entry name" value="PYP-like sensor domain (PAS domain)"/>
    <property type="match status" value="1"/>
</dbReference>
<dbReference type="PANTHER" id="PTHR45138:SF9">
    <property type="entry name" value="DIGUANYLATE CYCLASE DGCM-RELATED"/>
    <property type="match status" value="1"/>
</dbReference>
<proteinExistence type="predicted"/>
<gene>
    <name evidence="2" type="ORF">SDC9_62791</name>
</gene>
<dbReference type="GO" id="GO:0052621">
    <property type="term" value="F:diguanylate cyclase activity"/>
    <property type="evidence" value="ECO:0007669"/>
    <property type="project" value="TreeGrafter"/>
</dbReference>
<comment type="caution">
    <text evidence="2">The sequence shown here is derived from an EMBL/GenBank/DDBJ whole genome shotgun (WGS) entry which is preliminary data.</text>
</comment>
<reference evidence="2" key="1">
    <citation type="submission" date="2019-08" db="EMBL/GenBank/DDBJ databases">
        <authorList>
            <person name="Kucharzyk K."/>
            <person name="Murdoch R.W."/>
            <person name="Higgins S."/>
            <person name="Loffler F."/>
        </authorList>
    </citation>
    <scope>NUCLEOTIDE SEQUENCE</scope>
</reference>
<dbReference type="SMART" id="SM00267">
    <property type="entry name" value="GGDEF"/>
    <property type="match status" value="1"/>
</dbReference>